<dbReference type="SUPFAM" id="SSF143597">
    <property type="entry name" value="YojJ-like"/>
    <property type="match status" value="1"/>
</dbReference>
<dbReference type="InterPro" id="IPR003390">
    <property type="entry name" value="DNA_integrity_scan_DisA_N"/>
</dbReference>
<comment type="function">
    <text evidence="10">Participates in a DNA-damage check-point. DisA forms globular foci that rapidly scan along the chromosomes searching for lesions.</text>
</comment>
<evidence type="ECO:0000256" key="7">
    <source>
        <dbReference type="ARBA" id="ARBA00022842"/>
    </source>
</evidence>
<feature type="domain" description="DAC" evidence="13">
    <location>
        <begin position="9"/>
        <end position="147"/>
    </location>
</feature>
<evidence type="ECO:0000256" key="4">
    <source>
        <dbReference type="ARBA" id="ARBA00022741"/>
    </source>
</evidence>
<dbReference type="PROSITE" id="PS51794">
    <property type="entry name" value="DAC"/>
    <property type="match status" value="1"/>
</dbReference>
<dbReference type="EMBL" id="JBHMQT010000006">
    <property type="protein sequence ID" value="MFC0861787.1"/>
    <property type="molecule type" value="Genomic_DNA"/>
</dbReference>
<keyword evidence="9 10" id="KW-0234">DNA repair</keyword>
<dbReference type="Gene3D" id="1.20.1260.110">
    <property type="entry name" value="DNA integrity scanning linker region"/>
    <property type="match status" value="1"/>
</dbReference>
<evidence type="ECO:0000256" key="11">
    <source>
        <dbReference type="SAM" id="Coils"/>
    </source>
</evidence>
<feature type="binding site" evidence="10">
    <location>
        <position position="94"/>
    </location>
    <ligand>
        <name>ATP</name>
        <dbReference type="ChEBI" id="CHEBI:30616"/>
    </ligand>
</feature>
<comment type="subunit">
    <text evidence="10">Homooctamer.</text>
</comment>
<dbReference type="InterPro" id="IPR010994">
    <property type="entry name" value="RuvA_2-like"/>
</dbReference>
<dbReference type="Proteomes" id="UP001589870">
    <property type="component" value="Unassembled WGS sequence"/>
</dbReference>
<evidence type="ECO:0000256" key="8">
    <source>
        <dbReference type="ARBA" id="ARBA00023125"/>
    </source>
</evidence>
<evidence type="ECO:0000256" key="6">
    <source>
        <dbReference type="ARBA" id="ARBA00022840"/>
    </source>
</evidence>
<sequence>MLDTDKGSDDRRRAVLAAVAPGTALRDGLERVLRGHTGGLIVLGHDRVVEQICTGGFTLDVDFSATRLRELAKMDGAIVLDNAGSRIVRAAVHLVPDPTILTEESGTRHRTAQRVAKQTSLPVIAISKSMRIIALYLDGTRYVLEESAAILSKANQALATLERYKKRLDEVSGTLSALEIEDLVTVRDVAVVIQRLEMVRRIAGEIEEYVVELGTDGRLLSLQLEELVAGVDTDREQMVRDYLPGPPLGPPDSADPSNPASSAVSHTTRDPSVRRPRRFTDAMHELDELSSGDLLDLVKVAHVLGHSGAGTLDTPVSPRGFRLLTKVPRLPRAIVDRLVDHFGGLQKLLAASTDDLQAVGGVGEARARNVREGLSRLAESSILDRYL</sequence>
<dbReference type="RefSeq" id="WP_394300011.1">
    <property type="nucleotide sequence ID" value="NZ_JBHMQT010000006.1"/>
</dbReference>
<comment type="catalytic activity">
    <reaction evidence="1 10">
        <text>2 ATP = 3',3'-c-di-AMP + 2 diphosphate</text>
        <dbReference type="Rhea" id="RHEA:35655"/>
        <dbReference type="ChEBI" id="CHEBI:30616"/>
        <dbReference type="ChEBI" id="CHEBI:33019"/>
        <dbReference type="ChEBI" id="CHEBI:71500"/>
        <dbReference type="EC" id="2.7.7.85"/>
    </reaction>
</comment>
<dbReference type="Pfam" id="PF14520">
    <property type="entry name" value="HHH_5"/>
    <property type="match status" value="1"/>
</dbReference>
<keyword evidence="4 10" id="KW-0547">Nucleotide-binding</keyword>
<evidence type="ECO:0000256" key="3">
    <source>
        <dbReference type="ARBA" id="ARBA00022695"/>
    </source>
</evidence>
<feature type="binding site" evidence="10">
    <location>
        <begin position="107"/>
        <end position="111"/>
    </location>
    <ligand>
        <name>ATP</name>
        <dbReference type="ChEBI" id="CHEBI:30616"/>
    </ligand>
</feature>
<evidence type="ECO:0000256" key="12">
    <source>
        <dbReference type="SAM" id="MobiDB-lite"/>
    </source>
</evidence>
<feature type="compositionally biased region" description="Low complexity" evidence="12">
    <location>
        <begin position="251"/>
        <end position="263"/>
    </location>
</feature>
<dbReference type="Gene3D" id="3.40.1700.10">
    <property type="entry name" value="DNA integrity scanning protein, DisA, N-terminal domain"/>
    <property type="match status" value="1"/>
</dbReference>
<dbReference type="HAMAP" id="MF_01438">
    <property type="entry name" value="DisA"/>
    <property type="match status" value="1"/>
</dbReference>
<feature type="binding site" evidence="10">
    <location>
        <position position="76"/>
    </location>
    <ligand>
        <name>ATP</name>
        <dbReference type="ChEBI" id="CHEBI:30616"/>
    </ligand>
</feature>
<evidence type="ECO:0000256" key="10">
    <source>
        <dbReference type="HAMAP-Rule" id="MF_01438"/>
    </source>
</evidence>
<keyword evidence="8 10" id="KW-0238">DNA-binding</keyword>
<name>A0ABV6U1A9_9ACTN</name>
<keyword evidence="7 10" id="KW-0460">Magnesium</keyword>
<dbReference type="InterPro" id="IPR050338">
    <property type="entry name" value="DisA"/>
</dbReference>
<evidence type="ECO:0000259" key="13">
    <source>
        <dbReference type="PROSITE" id="PS51794"/>
    </source>
</evidence>
<keyword evidence="11" id="KW-0175">Coiled coil</keyword>
<dbReference type="InterPro" id="IPR018906">
    <property type="entry name" value="DNA_integrity_scan_DisA_link"/>
</dbReference>
<dbReference type="InterPro" id="IPR038331">
    <property type="entry name" value="DisA_sf"/>
</dbReference>
<dbReference type="InterPro" id="IPR036888">
    <property type="entry name" value="DNA_integrity_DisA_N_sf"/>
</dbReference>
<keyword evidence="15" id="KW-1185">Reference proteome</keyword>
<proteinExistence type="inferred from homology"/>
<evidence type="ECO:0000256" key="1">
    <source>
        <dbReference type="ARBA" id="ARBA00000877"/>
    </source>
</evidence>
<evidence type="ECO:0000313" key="14">
    <source>
        <dbReference type="EMBL" id="MFC0861787.1"/>
    </source>
</evidence>
<dbReference type="NCBIfam" id="NF010009">
    <property type="entry name" value="PRK13482.1"/>
    <property type="match status" value="1"/>
</dbReference>
<organism evidence="14 15">
    <name type="scientific">Sphaerimonospora cavernae</name>
    <dbReference type="NCBI Taxonomy" id="1740611"/>
    <lineage>
        <taxon>Bacteria</taxon>
        <taxon>Bacillati</taxon>
        <taxon>Actinomycetota</taxon>
        <taxon>Actinomycetes</taxon>
        <taxon>Streptosporangiales</taxon>
        <taxon>Streptosporangiaceae</taxon>
        <taxon>Sphaerimonospora</taxon>
    </lineage>
</organism>
<evidence type="ECO:0000256" key="2">
    <source>
        <dbReference type="ARBA" id="ARBA00022679"/>
    </source>
</evidence>
<dbReference type="PANTHER" id="PTHR34185">
    <property type="entry name" value="DIADENYLATE CYCLASE"/>
    <property type="match status" value="1"/>
</dbReference>
<protein>
    <recommendedName>
        <fullName evidence="10">DNA integrity scanning protein DisA</fullName>
    </recommendedName>
    <alternativeName>
        <fullName evidence="10">Cyclic di-AMP synthase</fullName>
        <shortName evidence="10">c-di-AMP synthase</shortName>
    </alternativeName>
    <alternativeName>
        <fullName evidence="10">Diadenylate cyclase</fullName>
        <ecNumber evidence="10">2.7.7.85</ecNumber>
    </alternativeName>
</protein>
<dbReference type="SUPFAM" id="SSF47781">
    <property type="entry name" value="RuvA domain 2-like"/>
    <property type="match status" value="1"/>
</dbReference>
<gene>
    <name evidence="10 14" type="primary">disA</name>
    <name evidence="14" type="ORF">ACFHYQ_05695</name>
</gene>
<dbReference type="Pfam" id="PF10635">
    <property type="entry name" value="DisA-linker"/>
    <property type="match status" value="1"/>
</dbReference>
<keyword evidence="5 10" id="KW-0227">DNA damage</keyword>
<dbReference type="GO" id="GO:0106408">
    <property type="term" value="F:diadenylate cyclase activity"/>
    <property type="evidence" value="ECO:0007669"/>
    <property type="project" value="UniProtKB-EC"/>
</dbReference>
<comment type="cofactor">
    <cofactor evidence="10">
        <name>Mg(2+)</name>
        <dbReference type="ChEBI" id="CHEBI:18420"/>
    </cofactor>
</comment>
<reference evidence="14 15" key="1">
    <citation type="submission" date="2024-09" db="EMBL/GenBank/DDBJ databases">
        <authorList>
            <person name="Sun Q."/>
            <person name="Mori K."/>
        </authorList>
    </citation>
    <scope>NUCLEOTIDE SEQUENCE [LARGE SCALE GENOMIC DNA]</scope>
    <source>
        <strain evidence="14 15">TBRC 1851</strain>
    </source>
</reference>
<feature type="compositionally biased region" description="Basic and acidic residues" evidence="12">
    <location>
        <begin position="267"/>
        <end position="277"/>
    </location>
</feature>
<keyword evidence="6 10" id="KW-0067">ATP-binding</keyword>
<evidence type="ECO:0000256" key="9">
    <source>
        <dbReference type="ARBA" id="ARBA00023204"/>
    </source>
</evidence>
<dbReference type="PANTHER" id="PTHR34185:SF3">
    <property type="entry name" value="DNA INTEGRITY SCANNING PROTEIN DISA"/>
    <property type="match status" value="1"/>
</dbReference>
<comment type="similarity">
    <text evidence="10">Belongs to the DisA family.</text>
</comment>
<feature type="region of interest" description="Disordered" evidence="12">
    <location>
        <begin position="235"/>
        <end position="277"/>
    </location>
</feature>
<keyword evidence="2 10" id="KW-0808">Transferase</keyword>
<evidence type="ECO:0000256" key="5">
    <source>
        <dbReference type="ARBA" id="ARBA00022763"/>
    </source>
</evidence>
<feature type="coiled-coil region" evidence="11">
    <location>
        <begin position="151"/>
        <end position="181"/>
    </location>
</feature>
<dbReference type="EC" id="2.7.7.85" evidence="10"/>
<dbReference type="Pfam" id="PF02457">
    <property type="entry name" value="DAC"/>
    <property type="match status" value="1"/>
</dbReference>
<accession>A0ABV6U1A9</accession>
<comment type="function">
    <text evidence="10">Has also diadenylate cyclase activity, catalyzing the condensation of 2 ATP molecules into cyclic di-AMP (c-di-AMP). c-di-AMP likely acts as a signaling molecule that may couple DNA integrity with a cellular process.</text>
</comment>
<evidence type="ECO:0000313" key="15">
    <source>
        <dbReference type="Proteomes" id="UP001589870"/>
    </source>
</evidence>
<dbReference type="Gene3D" id="1.10.150.20">
    <property type="entry name" value="5' to 3' exonuclease, C-terminal subdomain"/>
    <property type="match status" value="1"/>
</dbReference>
<dbReference type="InterPro" id="IPR023763">
    <property type="entry name" value="DNA_integrity_scanning_protein"/>
</dbReference>
<comment type="caution">
    <text evidence="14">The sequence shown here is derived from an EMBL/GenBank/DDBJ whole genome shotgun (WGS) entry which is preliminary data.</text>
</comment>
<keyword evidence="3 10" id="KW-0548">Nucleotidyltransferase</keyword>